<dbReference type="AlphaFoldDB" id="A0AAN9M8L3"/>
<sequence length="218" mass="24880">MRIARTFLKSHTFVRVTYNVYSHPREPYWFRARGIYAANGSFLVCIHTSSRLCFDPIPRVFEYRSPWLNPLLQDRTSNILSFIAMHAYEVVRRGSDFFVAYRLSHGMLRASHMAPTQTAPSRHVLRRASDVPSTWSWRGLGPLIMAYLSFGNGLGSQDLLAHFSAPSMVYVSLGAMCVKRPCSRDHDRPLTINVSSEIVLACNRMSLGFINTHFHILI</sequence>
<dbReference type="EMBL" id="JAYMYQ010000002">
    <property type="protein sequence ID" value="KAK7350220.1"/>
    <property type="molecule type" value="Genomic_DNA"/>
</dbReference>
<dbReference type="Proteomes" id="UP001367508">
    <property type="component" value="Unassembled WGS sequence"/>
</dbReference>
<comment type="caution">
    <text evidence="1">The sequence shown here is derived from an EMBL/GenBank/DDBJ whole genome shotgun (WGS) entry which is preliminary data.</text>
</comment>
<evidence type="ECO:0000313" key="2">
    <source>
        <dbReference type="Proteomes" id="UP001367508"/>
    </source>
</evidence>
<organism evidence="1 2">
    <name type="scientific">Canavalia gladiata</name>
    <name type="common">Sword bean</name>
    <name type="synonym">Dolichos gladiatus</name>
    <dbReference type="NCBI Taxonomy" id="3824"/>
    <lineage>
        <taxon>Eukaryota</taxon>
        <taxon>Viridiplantae</taxon>
        <taxon>Streptophyta</taxon>
        <taxon>Embryophyta</taxon>
        <taxon>Tracheophyta</taxon>
        <taxon>Spermatophyta</taxon>
        <taxon>Magnoliopsida</taxon>
        <taxon>eudicotyledons</taxon>
        <taxon>Gunneridae</taxon>
        <taxon>Pentapetalae</taxon>
        <taxon>rosids</taxon>
        <taxon>fabids</taxon>
        <taxon>Fabales</taxon>
        <taxon>Fabaceae</taxon>
        <taxon>Papilionoideae</taxon>
        <taxon>50 kb inversion clade</taxon>
        <taxon>NPAAA clade</taxon>
        <taxon>indigoferoid/millettioid clade</taxon>
        <taxon>Phaseoleae</taxon>
        <taxon>Canavalia</taxon>
    </lineage>
</organism>
<name>A0AAN9M8L3_CANGL</name>
<proteinExistence type="predicted"/>
<keyword evidence="2" id="KW-1185">Reference proteome</keyword>
<evidence type="ECO:0000313" key="1">
    <source>
        <dbReference type="EMBL" id="KAK7350220.1"/>
    </source>
</evidence>
<protein>
    <submittedName>
        <fullName evidence="1">Uncharacterized protein</fullName>
    </submittedName>
</protein>
<accession>A0AAN9M8L3</accession>
<reference evidence="1 2" key="1">
    <citation type="submission" date="2024-01" db="EMBL/GenBank/DDBJ databases">
        <title>The genomes of 5 underutilized Papilionoideae crops provide insights into root nodulation and disease resistanc.</title>
        <authorList>
            <person name="Jiang F."/>
        </authorList>
    </citation>
    <scope>NUCLEOTIDE SEQUENCE [LARGE SCALE GENOMIC DNA]</scope>
    <source>
        <strain evidence="1">LVBAO_FW01</strain>
        <tissue evidence="1">Leaves</tissue>
    </source>
</reference>
<gene>
    <name evidence="1" type="ORF">VNO77_08519</name>
</gene>